<feature type="domain" description="Fe2OG dioxygenase" evidence="7">
    <location>
        <begin position="109"/>
        <end position="205"/>
    </location>
</feature>
<gene>
    <name evidence="8" type="ORF">HNQ58_001165</name>
</gene>
<dbReference type="Pfam" id="PF13640">
    <property type="entry name" value="2OG-FeII_Oxy_3"/>
    <property type="match status" value="1"/>
</dbReference>
<dbReference type="GO" id="GO:0071456">
    <property type="term" value="P:cellular response to hypoxia"/>
    <property type="evidence" value="ECO:0007669"/>
    <property type="project" value="TreeGrafter"/>
</dbReference>
<name>A0A7W7XZE3_9GAMM</name>
<dbReference type="InterPro" id="IPR006620">
    <property type="entry name" value="Pro_4_hyd_alph"/>
</dbReference>
<evidence type="ECO:0000256" key="2">
    <source>
        <dbReference type="ARBA" id="ARBA00022723"/>
    </source>
</evidence>
<sequence>MSDRARLPLPETAIDAACDALAAQGWAALEDAFPPPLLHRLRAEADALASTGRLRPAGIGRGRGHQARHDLRGDATCWLDDPACGAPARDFLAGMDALLTALNRRLLLGLASLEAHYALYPPGARYTRHLDRFRDDDSRTLSLVLYLNPDWRPGDGGELRLFLPEGERDLPPRFGHAVLFLSDRIEHEVLVTRIPRYSIAGWFRRRPLDPLRA</sequence>
<evidence type="ECO:0000256" key="4">
    <source>
        <dbReference type="ARBA" id="ARBA00022964"/>
    </source>
</evidence>
<keyword evidence="2" id="KW-0479">Metal-binding</keyword>
<dbReference type="GO" id="GO:0031418">
    <property type="term" value="F:L-ascorbic acid binding"/>
    <property type="evidence" value="ECO:0007669"/>
    <property type="project" value="UniProtKB-KW"/>
</dbReference>
<dbReference type="InterPro" id="IPR044862">
    <property type="entry name" value="Pro_4_hyd_alph_FE2OG_OXY"/>
</dbReference>
<comment type="caution">
    <text evidence="8">The sequence shown here is derived from an EMBL/GenBank/DDBJ whole genome shotgun (WGS) entry which is preliminary data.</text>
</comment>
<evidence type="ECO:0000313" key="9">
    <source>
        <dbReference type="Proteomes" id="UP000519004"/>
    </source>
</evidence>
<protein>
    <submittedName>
        <fullName evidence="8">SM-20-related protein</fullName>
    </submittedName>
</protein>
<dbReference type="AlphaFoldDB" id="A0A7W7XZE3"/>
<evidence type="ECO:0000313" key="8">
    <source>
        <dbReference type="EMBL" id="MBB5015279.1"/>
    </source>
</evidence>
<keyword evidence="9" id="KW-1185">Reference proteome</keyword>
<dbReference type="PANTHER" id="PTHR12907">
    <property type="entry name" value="EGL NINE HOMOLOG-RELATED"/>
    <property type="match status" value="1"/>
</dbReference>
<comment type="cofactor">
    <cofactor evidence="1">
        <name>L-ascorbate</name>
        <dbReference type="ChEBI" id="CHEBI:38290"/>
    </cofactor>
</comment>
<organism evidence="8 9">
    <name type="scientific">Rehaibacterium terrae</name>
    <dbReference type="NCBI Taxonomy" id="1341696"/>
    <lineage>
        <taxon>Bacteria</taxon>
        <taxon>Pseudomonadati</taxon>
        <taxon>Pseudomonadota</taxon>
        <taxon>Gammaproteobacteria</taxon>
        <taxon>Lysobacterales</taxon>
        <taxon>Lysobacteraceae</taxon>
        <taxon>Rehaibacterium</taxon>
    </lineage>
</organism>
<dbReference type="EMBL" id="JACHHX010000006">
    <property type="protein sequence ID" value="MBB5015279.1"/>
    <property type="molecule type" value="Genomic_DNA"/>
</dbReference>
<proteinExistence type="predicted"/>
<keyword evidence="6" id="KW-0408">Iron</keyword>
<keyword evidence="4" id="KW-0223">Dioxygenase</keyword>
<dbReference type="GO" id="GO:0008198">
    <property type="term" value="F:ferrous iron binding"/>
    <property type="evidence" value="ECO:0007669"/>
    <property type="project" value="TreeGrafter"/>
</dbReference>
<dbReference type="SMART" id="SM00702">
    <property type="entry name" value="P4Hc"/>
    <property type="match status" value="1"/>
</dbReference>
<dbReference type="GO" id="GO:0031543">
    <property type="term" value="F:peptidyl-proline dioxygenase activity"/>
    <property type="evidence" value="ECO:0007669"/>
    <property type="project" value="TreeGrafter"/>
</dbReference>
<dbReference type="RefSeq" id="WP_183947915.1">
    <property type="nucleotide sequence ID" value="NZ_JACHHX010000006.1"/>
</dbReference>
<reference evidence="8 9" key="1">
    <citation type="submission" date="2020-08" db="EMBL/GenBank/DDBJ databases">
        <title>Genomic Encyclopedia of Type Strains, Phase IV (KMG-IV): sequencing the most valuable type-strain genomes for metagenomic binning, comparative biology and taxonomic classification.</title>
        <authorList>
            <person name="Goeker M."/>
        </authorList>
    </citation>
    <scope>NUCLEOTIDE SEQUENCE [LARGE SCALE GENOMIC DNA]</scope>
    <source>
        <strain evidence="8 9">DSM 25897</strain>
    </source>
</reference>
<dbReference type="PANTHER" id="PTHR12907:SF26">
    <property type="entry name" value="HIF PROLYL HYDROXYLASE, ISOFORM C"/>
    <property type="match status" value="1"/>
</dbReference>
<evidence type="ECO:0000259" key="7">
    <source>
        <dbReference type="PROSITE" id="PS51471"/>
    </source>
</evidence>
<dbReference type="Gene3D" id="2.60.120.620">
    <property type="entry name" value="q2cbj1_9rhob like domain"/>
    <property type="match status" value="1"/>
</dbReference>
<accession>A0A7W7XZE3</accession>
<evidence type="ECO:0000256" key="5">
    <source>
        <dbReference type="ARBA" id="ARBA00023002"/>
    </source>
</evidence>
<keyword evidence="3" id="KW-0847">Vitamin C</keyword>
<dbReference type="InterPro" id="IPR005123">
    <property type="entry name" value="Oxoglu/Fe-dep_dioxygenase_dom"/>
</dbReference>
<keyword evidence="5" id="KW-0560">Oxidoreductase</keyword>
<evidence type="ECO:0000256" key="3">
    <source>
        <dbReference type="ARBA" id="ARBA00022896"/>
    </source>
</evidence>
<evidence type="ECO:0000256" key="6">
    <source>
        <dbReference type="ARBA" id="ARBA00023004"/>
    </source>
</evidence>
<dbReference type="Proteomes" id="UP000519004">
    <property type="component" value="Unassembled WGS sequence"/>
</dbReference>
<dbReference type="InterPro" id="IPR051559">
    <property type="entry name" value="HIF_prolyl_hydroxylases"/>
</dbReference>
<evidence type="ECO:0000256" key="1">
    <source>
        <dbReference type="ARBA" id="ARBA00001961"/>
    </source>
</evidence>
<dbReference type="PROSITE" id="PS51471">
    <property type="entry name" value="FE2OG_OXY"/>
    <property type="match status" value="1"/>
</dbReference>